<dbReference type="SUPFAM" id="SSF51182">
    <property type="entry name" value="RmlC-like cupins"/>
    <property type="match status" value="1"/>
</dbReference>
<dbReference type="EMBL" id="CP002631">
    <property type="protein sequence ID" value="AEB13447.1"/>
    <property type="molecule type" value="Genomic_DNA"/>
</dbReference>
<proteinExistence type="predicted"/>
<dbReference type="SUPFAM" id="SSF47413">
    <property type="entry name" value="lambda repressor-like DNA-binding domains"/>
    <property type="match status" value="1"/>
</dbReference>
<sequence>MSEDENKRQYQFGEKLRAVRERKHLTLKAVAAHAKVSESLVSQIERNKVSPAIDTLLDIADALDISLEFLFEEYSRRRPVSVIHREDRRKINEEDVVYEELSDPFSGNGENSFESYTINIPVGSRTHRGSYGHLGKEMGLVVQGEGILHYGNKEIALKEGDSITFNAGSPHTLENTGSVELKAIWMVTPAQKFNA</sequence>
<evidence type="ECO:0000256" key="1">
    <source>
        <dbReference type="ARBA" id="ARBA00023125"/>
    </source>
</evidence>
<evidence type="ECO:0000259" key="2">
    <source>
        <dbReference type="PROSITE" id="PS50943"/>
    </source>
</evidence>
<dbReference type="Gene3D" id="1.10.260.40">
    <property type="entry name" value="lambda repressor-like DNA-binding domains"/>
    <property type="match status" value="1"/>
</dbReference>
<dbReference type="GO" id="GO:0005829">
    <property type="term" value="C:cytosol"/>
    <property type="evidence" value="ECO:0007669"/>
    <property type="project" value="TreeGrafter"/>
</dbReference>
<dbReference type="eggNOG" id="COG1917">
    <property type="taxonomic scope" value="Bacteria"/>
</dbReference>
<dbReference type="InterPro" id="IPR011051">
    <property type="entry name" value="RmlC_Cupin_sf"/>
</dbReference>
<dbReference type="AlphaFoldDB" id="F2NXX7"/>
<dbReference type="GeneID" id="302997710"/>
<dbReference type="RefSeq" id="WP_013700754.1">
    <property type="nucleotide sequence ID" value="NC_015385.1"/>
</dbReference>
<reference evidence="3 4" key="1">
    <citation type="journal article" date="2011" name="Stand. Genomic Sci.">
        <title>Complete genome sequence of Treponema succinifaciens type strain (6091).</title>
        <authorList>
            <person name="Han C."/>
            <person name="Gronow S."/>
            <person name="Teshima H."/>
            <person name="Lapidus A."/>
            <person name="Nolan M."/>
            <person name="Lucas S."/>
            <person name="Hammon N."/>
            <person name="Deshpande S."/>
            <person name="Cheng J.F."/>
            <person name="Zeytun A."/>
            <person name="Tapia R."/>
            <person name="Goodwin L."/>
            <person name="Pitluck S."/>
            <person name="Liolios K."/>
            <person name="Pagani I."/>
            <person name="Ivanova N."/>
            <person name="Mavromatis K."/>
            <person name="Mikhailova N."/>
            <person name="Huntemann M."/>
            <person name="Pati A."/>
            <person name="Chen A."/>
            <person name="Palaniappan K."/>
            <person name="Land M."/>
            <person name="Hauser L."/>
            <person name="Brambilla E.M."/>
            <person name="Rohde M."/>
            <person name="Goker M."/>
            <person name="Woyke T."/>
            <person name="Bristow J."/>
            <person name="Eisen J.A."/>
            <person name="Markowitz V."/>
            <person name="Hugenholtz P."/>
            <person name="Kyrpides N.C."/>
            <person name="Klenk H.P."/>
            <person name="Detter J.C."/>
        </authorList>
    </citation>
    <scope>NUCLEOTIDE SEQUENCE [LARGE SCALE GENOMIC DNA]</scope>
    <source>
        <strain evidence="4">ATCC 33096 / DSM 2489 / 6091</strain>
    </source>
</reference>
<accession>F2NXX7</accession>
<evidence type="ECO:0000313" key="4">
    <source>
        <dbReference type="Proteomes" id="UP000006852"/>
    </source>
</evidence>
<dbReference type="PANTHER" id="PTHR46797">
    <property type="entry name" value="HTH-TYPE TRANSCRIPTIONAL REGULATOR"/>
    <property type="match status" value="1"/>
</dbReference>
<dbReference type="CDD" id="cd00093">
    <property type="entry name" value="HTH_XRE"/>
    <property type="match status" value="1"/>
</dbReference>
<feature type="domain" description="HTH cro/C1-type" evidence="2">
    <location>
        <begin position="16"/>
        <end position="70"/>
    </location>
</feature>
<dbReference type="eggNOG" id="COG1396">
    <property type="taxonomic scope" value="Bacteria"/>
</dbReference>
<dbReference type="InterPro" id="IPR010982">
    <property type="entry name" value="Lambda_DNA-bd_dom_sf"/>
</dbReference>
<dbReference type="InterPro" id="IPR014710">
    <property type="entry name" value="RmlC-like_jellyroll"/>
</dbReference>
<reference evidence="4" key="2">
    <citation type="submission" date="2011-04" db="EMBL/GenBank/DDBJ databases">
        <title>The complete genome of chromosome of Treponema succinifaciens DSM 2489.</title>
        <authorList>
            <person name="Lucas S."/>
            <person name="Copeland A."/>
            <person name="Lapidus A."/>
            <person name="Bruce D."/>
            <person name="Goodwin L."/>
            <person name="Pitluck S."/>
            <person name="Peters L."/>
            <person name="Kyrpides N."/>
            <person name="Mavromatis K."/>
            <person name="Ivanova N."/>
            <person name="Ovchinnikova G."/>
            <person name="Teshima H."/>
            <person name="Detter J.C."/>
            <person name="Tapia R."/>
            <person name="Han C."/>
            <person name="Land M."/>
            <person name="Hauser L."/>
            <person name="Markowitz V."/>
            <person name="Cheng J.-F."/>
            <person name="Hugenholtz P."/>
            <person name="Woyke T."/>
            <person name="Wu D."/>
            <person name="Gronow S."/>
            <person name="Wellnitz S."/>
            <person name="Brambilla E."/>
            <person name="Klenk H.-P."/>
            <person name="Eisen J.A."/>
        </authorList>
    </citation>
    <scope>NUCLEOTIDE SEQUENCE [LARGE SCALE GENOMIC DNA]</scope>
    <source>
        <strain evidence="4">ATCC 33096 / DSM 2489 / 6091</strain>
    </source>
</reference>
<dbReference type="CDD" id="cd02209">
    <property type="entry name" value="cupin_XRE_C"/>
    <property type="match status" value="1"/>
</dbReference>
<gene>
    <name evidence="3" type="ordered locus">Tresu_0498</name>
</gene>
<dbReference type="STRING" id="869209.Tresu_0498"/>
<dbReference type="InterPro" id="IPR001387">
    <property type="entry name" value="Cro/C1-type_HTH"/>
</dbReference>
<dbReference type="HOGENOM" id="CLU_085376_1_2_12"/>
<dbReference type="PANTHER" id="PTHR46797:SF25">
    <property type="entry name" value="TRANSCRIPTIONAL REGULATOR"/>
    <property type="match status" value="1"/>
</dbReference>
<dbReference type="OrthoDB" id="9814553at2"/>
<dbReference type="InterPro" id="IPR013096">
    <property type="entry name" value="Cupin_2"/>
</dbReference>
<keyword evidence="4" id="KW-1185">Reference proteome</keyword>
<keyword evidence="1" id="KW-0238">DNA-binding</keyword>
<dbReference type="InterPro" id="IPR050807">
    <property type="entry name" value="TransReg_Diox_bact_type"/>
</dbReference>
<dbReference type="PROSITE" id="PS50943">
    <property type="entry name" value="HTH_CROC1"/>
    <property type="match status" value="1"/>
</dbReference>
<name>F2NXX7_TRES6</name>
<protein>
    <submittedName>
        <fullName evidence="3">Helix-turn-helix domain protein</fullName>
    </submittedName>
</protein>
<dbReference type="Gene3D" id="2.60.120.10">
    <property type="entry name" value="Jelly Rolls"/>
    <property type="match status" value="1"/>
</dbReference>
<dbReference type="KEGG" id="tsu:Tresu_0498"/>
<dbReference type="Pfam" id="PF07883">
    <property type="entry name" value="Cupin_2"/>
    <property type="match status" value="1"/>
</dbReference>
<dbReference type="GO" id="GO:0003677">
    <property type="term" value="F:DNA binding"/>
    <property type="evidence" value="ECO:0007669"/>
    <property type="project" value="UniProtKB-KW"/>
</dbReference>
<organism evidence="3 4">
    <name type="scientific">Treponema succinifaciens (strain ATCC 33096 / DSM 2489 / 6091)</name>
    <dbReference type="NCBI Taxonomy" id="869209"/>
    <lineage>
        <taxon>Bacteria</taxon>
        <taxon>Pseudomonadati</taxon>
        <taxon>Spirochaetota</taxon>
        <taxon>Spirochaetia</taxon>
        <taxon>Spirochaetales</taxon>
        <taxon>Treponemataceae</taxon>
        <taxon>Treponema</taxon>
    </lineage>
</organism>
<dbReference type="Proteomes" id="UP000006852">
    <property type="component" value="Chromosome"/>
</dbReference>
<evidence type="ECO:0000313" key="3">
    <source>
        <dbReference type="EMBL" id="AEB13447.1"/>
    </source>
</evidence>
<dbReference type="SMART" id="SM00530">
    <property type="entry name" value="HTH_XRE"/>
    <property type="match status" value="1"/>
</dbReference>
<dbReference type="Pfam" id="PF01381">
    <property type="entry name" value="HTH_3"/>
    <property type="match status" value="1"/>
</dbReference>
<dbReference type="GO" id="GO:0003700">
    <property type="term" value="F:DNA-binding transcription factor activity"/>
    <property type="evidence" value="ECO:0007669"/>
    <property type="project" value="TreeGrafter"/>
</dbReference>